<evidence type="ECO:0000256" key="1">
    <source>
        <dbReference type="ARBA" id="ARBA00004651"/>
    </source>
</evidence>
<evidence type="ECO:0000313" key="10">
    <source>
        <dbReference type="EMBL" id="CAF27874.1"/>
    </source>
</evidence>
<keyword evidence="11" id="KW-1185">Reference proteome</keyword>
<comment type="subcellular location">
    <subcellularLocation>
        <location evidence="1">Cell membrane</location>
        <topology evidence="1">Multi-pass membrane protein</topology>
    </subcellularLocation>
</comment>
<feature type="transmembrane region" description="Helical" evidence="8">
    <location>
        <begin position="441"/>
        <end position="457"/>
    </location>
</feature>
<feature type="transmembrane region" description="Helical" evidence="8">
    <location>
        <begin position="52"/>
        <end position="75"/>
    </location>
</feature>
<evidence type="ECO:0000259" key="9">
    <source>
        <dbReference type="Pfam" id="PF00324"/>
    </source>
</evidence>
<protein>
    <submittedName>
        <fullName evidence="10">D-serine /d-alanine /glycine transporter</fullName>
    </submittedName>
</protein>
<dbReference type="Pfam" id="PF00324">
    <property type="entry name" value="AA_permease"/>
    <property type="match status" value="1"/>
</dbReference>
<dbReference type="RefSeq" id="WP_011180939.1">
    <property type="nucleotide sequence ID" value="NC_005956.1"/>
</dbReference>
<reference evidence="10 11" key="1">
    <citation type="journal article" date="2004" name="Proc. Natl. Acad. Sci. U.S.A.">
        <title>The louse-borne human pathogen Bartonella quintana is a genomic derivative of the zoonotic agent Bartonella henselae.</title>
        <authorList>
            <person name="Alsmark U.C.M."/>
            <person name="Frank A.C."/>
            <person name="Karlberg E.O."/>
            <person name="Legault B.-A."/>
            <person name="Ardell D.H."/>
            <person name="Canbaeck B."/>
            <person name="Eriksson A.-S."/>
            <person name="Naeslund A.K."/>
            <person name="Handley S.A."/>
            <person name="Huvet M."/>
            <person name="La Scola B."/>
            <person name="Holmberg M."/>
            <person name="Andersson S.G.E."/>
        </authorList>
    </citation>
    <scope>NUCLEOTIDE SEQUENCE [LARGE SCALE GENOMIC DNA]</scope>
    <source>
        <strain evidence="11">ATCC 49882 / DSM 28221 / CCUG 30454 / Houston 1</strain>
    </source>
</reference>
<keyword evidence="4 8" id="KW-0812">Transmembrane</keyword>
<evidence type="ECO:0000256" key="4">
    <source>
        <dbReference type="ARBA" id="ARBA00022692"/>
    </source>
</evidence>
<sequence length="466" mass="51489">MDYKQNSENNPKKKLQRGLHNRHVQLIALGGAIGTGLFMGSGKTISVAGPSIILVYAIIGCALYFVMRAMGELLLSNSRYRSLIDFSTDMLGPGIAFFVGWSYWLSWVVTGAADIIAIITYMHFWWPTLNSWIIVFSCVIFFLTLNLLAVKMFGELEFWFGLIKVLAILALIVVGFYMICTGFTSPNGTVASLSHVWNDGNIFPRGIPGFFAGFQIAIFSFGGIEIAGTTAAEVKEPKKVLPKAINAIPLRIVLFYIFSLVVIMSVTPWDQVVPEKSPFVSMFWLAGIPIAAGLINFVVLTSAASSANSGIFSTSRMIYGLATQKGAPRFFGKLSKYHVPANALFFSCLCILLGYTIASSSPSIISAFTIVSSIPAIAFLFVWSVILVSYIVYRHNHPHLHTESVYKMPGGVITCGIILAFFAFMLYLLTLESDTLTALKYSIFWFIFLGITYFMFIRKKTAQDNK</sequence>
<dbReference type="eggNOG" id="COG1113">
    <property type="taxonomic scope" value="Bacteria"/>
</dbReference>
<dbReference type="GO" id="GO:0006865">
    <property type="term" value="P:amino acid transport"/>
    <property type="evidence" value="ECO:0007669"/>
    <property type="project" value="UniProtKB-KW"/>
</dbReference>
<dbReference type="FunFam" id="1.20.1740.10:FF:000001">
    <property type="entry name" value="Amino acid permease"/>
    <property type="match status" value="1"/>
</dbReference>
<feature type="transmembrane region" description="Helical" evidence="8">
    <location>
        <begin position="132"/>
        <end position="150"/>
    </location>
</feature>
<proteinExistence type="predicted"/>
<dbReference type="AlphaFoldDB" id="A0A0H3LX55"/>
<feature type="transmembrane region" description="Helical" evidence="8">
    <location>
        <begin position="206"/>
        <end position="227"/>
    </location>
</feature>
<dbReference type="OrthoDB" id="5297508at2"/>
<dbReference type="GO" id="GO:0005886">
    <property type="term" value="C:plasma membrane"/>
    <property type="evidence" value="ECO:0007669"/>
    <property type="project" value="UniProtKB-SubCell"/>
</dbReference>
<feature type="transmembrane region" description="Helical" evidence="8">
    <location>
        <begin position="248"/>
        <end position="269"/>
    </location>
</feature>
<accession>A0A0H3LX55</accession>
<feature type="transmembrane region" description="Helical" evidence="8">
    <location>
        <begin position="21"/>
        <end position="40"/>
    </location>
</feature>
<dbReference type="Proteomes" id="UP000000421">
    <property type="component" value="Chromosome"/>
</dbReference>
<evidence type="ECO:0000256" key="2">
    <source>
        <dbReference type="ARBA" id="ARBA00022448"/>
    </source>
</evidence>
<gene>
    <name evidence="10" type="primary">cycA</name>
    <name evidence="10" type="ordered locus">BH10880</name>
</gene>
<evidence type="ECO:0000313" key="11">
    <source>
        <dbReference type="Proteomes" id="UP000000421"/>
    </source>
</evidence>
<organism evidence="10 11">
    <name type="scientific">Bartonella henselae (strain ATCC 49882 / DSM 28221 / CCUG 30454 / Houston 1)</name>
    <name type="common">Rochalimaea henselae</name>
    <dbReference type="NCBI Taxonomy" id="283166"/>
    <lineage>
        <taxon>Bacteria</taxon>
        <taxon>Pseudomonadati</taxon>
        <taxon>Pseudomonadota</taxon>
        <taxon>Alphaproteobacteria</taxon>
        <taxon>Hyphomicrobiales</taxon>
        <taxon>Bartonellaceae</taxon>
        <taxon>Bartonella</taxon>
    </lineage>
</organism>
<dbReference type="PANTHER" id="PTHR43495">
    <property type="entry name" value="GABA PERMEASE"/>
    <property type="match status" value="1"/>
</dbReference>
<dbReference type="KEGG" id="bhe:BH10880"/>
<feature type="transmembrane region" description="Helical" evidence="8">
    <location>
        <begin position="364"/>
        <end position="393"/>
    </location>
</feature>
<dbReference type="InterPro" id="IPR004841">
    <property type="entry name" value="AA-permease/SLC12A_dom"/>
</dbReference>
<keyword evidence="2" id="KW-0813">Transport</keyword>
<dbReference type="EMBL" id="BX897699">
    <property type="protein sequence ID" value="CAF27874.1"/>
    <property type="molecule type" value="Genomic_DNA"/>
</dbReference>
<feature type="transmembrane region" description="Helical" evidence="8">
    <location>
        <begin position="339"/>
        <end position="358"/>
    </location>
</feature>
<keyword evidence="7 8" id="KW-0472">Membrane</keyword>
<evidence type="ECO:0000256" key="7">
    <source>
        <dbReference type="ARBA" id="ARBA00023136"/>
    </source>
</evidence>
<name>A0A0H3LX55_BARHE</name>
<dbReference type="Gene3D" id="1.20.1740.10">
    <property type="entry name" value="Amino acid/polyamine transporter I"/>
    <property type="match status" value="1"/>
</dbReference>
<feature type="transmembrane region" description="Helical" evidence="8">
    <location>
        <begin position="281"/>
        <end position="307"/>
    </location>
</feature>
<feature type="transmembrane region" description="Helical" evidence="8">
    <location>
        <begin position="95"/>
        <end position="126"/>
    </location>
</feature>
<evidence type="ECO:0000256" key="8">
    <source>
        <dbReference type="SAM" id="Phobius"/>
    </source>
</evidence>
<dbReference type="PIRSF" id="PIRSF006060">
    <property type="entry name" value="AA_transporter"/>
    <property type="match status" value="1"/>
</dbReference>
<feature type="transmembrane region" description="Helical" evidence="8">
    <location>
        <begin position="162"/>
        <end position="186"/>
    </location>
</feature>
<keyword evidence="6 8" id="KW-1133">Transmembrane helix</keyword>
<feature type="domain" description="Amino acid permease/ SLC12A" evidence="9">
    <location>
        <begin position="23"/>
        <end position="465"/>
    </location>
</feature>
<keyword evidence="3" id="KW-1003">Cell membrane</keyword>
<dbReference type="PaxDb" id="283166-BH10880"/>
<evidence type="ECO:0000256" key="6">
    <source>
        <dbReference type="ARBA" id="ARBA00022989"/>
    </source>
</evidence>
<dbReference type="EnsemblBacteria" id="CAF27874">
    <property type="protein sequence ID" value="CAF27874"/>
    <property type="gene ID" value="BH10880"/>
</dbReference>
<feature type="transmembrane region" description="Helical" evidence="8">
    <location>
        <begin position="405"/>
        <end position="429"/>
    </location>
</feature>
<evidence type="ECO:0000256" key="5">
    <source>
        <dbReference type="ARBA" id="ARBA00022970"/>
    </source>
</evidence>
<dbReference type="PROSITE" id="PS00218">
    <property type="entry name" value="AMINO_ACID_PERMEASE_1"/>
    <property type="match status" value="1"/>
</dbReference>
<dbReference type="GO" id="GO:0055085">
    <property type="term" value="P:transmembrane transport"/>
    <property type="evidence" value="ECO:0007669"/>
    <property type="project" value="InterPro"/>
</dbReference>
<evidence type="ECO:0000256" key="3">
    <source>
        <dbReference type="ARBA" id="ARBA00022475"/>
    </source>
</evidence>
<keyword evidence="5" id="KW-0029">Amino-acid transport</keyword>
<dbReference type="InterPro" id="IPR004840">
    <property type="entry name" value="Amino_acid_permease_CS"/>
</dbReference>
<dbReference type="PANTHER" id="PTHR43495:SF2">
    <property type="entry name" value="D-SERINE_D-ALANINE_GLYCINE TRANSPORTER"/>
    <property type="match status" value="1"/>
</dbReference>